<dbReference type="InterPro" id="IPR051091">
    <property type="entry name" value="O-Glucosyltr/Glycosyltrsf_90"/>
</dbReference>
<dbReference type="SMART" id="SM00672">
    <property type="entry name" value="CAP10"/>
    <property type="match status" value="1"/>
</dbReference>
<keyword evidence="1" id="KW-0808">Transferase</keyword>
<dbReference type="GO" id="GO:0016740">
    <property type="term" value="F:transferase activity"/>
    <property type="evidence" value="ECO:0007669"/>
    <property type="project" value="UniProtKB-KW"/>
</dbReference>
<evidence type="ECO:0000256" key="1">
    <source>
        <dbReference type="ARBA" id="ARBA00022679"/>
    </source>
</evidence>
<dbReference type="InterPro" id="IPR006598">
    <property type="entry name" value="CAP10"/>
</dbReference>
<keyword evidence="4" id="KW-1185">Reference proteome</keyword>
<dbReference type="Proteomes" id="UP000006786">
    <property type="component" value="Unassembled WGS sequence"/>
</dbReference>
<evidence type="ECO:0000259" key="2">
    <source>
        <dbReference type="SMART" id="SM00672"/>
    </source>
</evidence>
<comment type="caution">
    <text evidence="3">The sequence shown here is derived from an EMBL/GenBank/DDBJ whole genome shotgun (WGS) entry which is preliminary data.</text>
</comment>
<sequence length="322" mass="37160">MWQRLRSPIERVAYYTTALGREVLPHPYWRAQWERWLARLGQDGIAPETAERLAYYNKLEEGASAAAAPRLRDMSHKPSYYYYDLRRFASAFDRELQLGYVFGDVNFVPAIPSVVKSRPIGNGNTNGVLMKLDRLRHYRWPQDSLPFEQKAPRAVWRGVLNTEARRRLVELYGGHTAFDIGHVQTGVEGVAPKARLSIPQQLASRYIISLEGNDVATNLKWIMTSNSLCLMPRPRYETWFMEGALVPGRHYAELRADLSDLEETVAHYERHPEEARRIISEAHAHVARFADTRREALLSFLVLQKYFECTGQMERRPLVTTA</sequence>
<evidence type="ECO:0000313" key="3">
    <source>
        <dbReference type="EMBL" id="EKF18550.1"/>
    </source>
</evidence>
<dbReference type="PATRIC" id="fig|391937.3.peg.2655"/>
<dbReference type="PANTHER" id="PTHR12203:SF35">
    <property type="entry name" value="PROTEIN O-GLUCOSYLTRANSFERASE 1"/>
    <property type="match status" value="1"/>
</dbReference>
<dbReference type="AlphaFoldDB" id="K2MCR1"/>
<name>K2MCR1_9HYPH</name>
<accession>K2MCR1</accession>
<feature type="domain" description="Glycosyl transferase CAP10" evidence="2">
    <location>
        <begin position="70"/>
        <end position="307"/>
    </location>
</feature>
<organism evidence="3 4">
    <name type="scientific">Nitratireductor pacificus pht-3B</name>
    <dbReference type="NCBI Taxonomy" id="391937"/>
    <lineage>
        <taxon>Bacteria</taxon>
        <taxon>Pseudomonadati</taxon>
        <taxon>Pseudomonadota</taxon>
        <taxon>Alphaproteobacteria</taxon>
        <taxon>Hyphomicrobiales</taxon>
        <taxon>Phyllobacteriaceae</taxon>
        <taxon>Nitratireductor</taxon>
    </lineage>
</organism>
<dbReference type="RefSeq" id="WP_008597415.1">
    <property type="nucleotide sequence ID" value="NZ_AMRM01000013.1"/>
</dbReference>
<dbReference type="PANTHER" id="PTHR12203">
    <property type="entry name" value="KDEL LYS-ASP-GLU-LEU CONTAINING - RELATED"/>
    <property type="match status" value="1"/>
</dbReference>
<dbReference type="OrthoDB" id="767964at2"/>
<protein>
    <submittedName>
        <fullName evidence="3">Lipopolysaccharide core biosynthesis protein lpsA</fullName>
    </submittedName>
</protein>
<dbReference type="Pfam" id="PF05686">
    <property type="entry name" value="Glyco_transf_90"/>
    <property type="match status" value="1"/>
</dbReference>
<gene>
    <name evidence="3" type="ORF">NA2_12923</name>
</gene>
<dbReference type="EMBL" id="AMRM01000013">
    <property type="protein sequence ID" value="EKF18550.1"/>
    <property type="molecule type" value="Genomic_DNA"/>
</dbReference>
<reference evidence="3 4" key="1">
    <citation type="journal article" date="2012" name="J. Bacteriol.">
        <title>Genome Sequence of Nitratireductor pacificus Type Strain pht-3B.</title>
        <authorList>
            <person name="Lai Q."/>
            <person name="Li G."/>
            <person name="Shao Z."/>
        </authorList>
    </citation>
    <scope>NUCLEOTIDE SEQUENCE [LARGE SCALE GENOMIC DNA]</scope>
    <source>
        <strain evidence="4">pht-3B</strain>
    </source>
</reference>
<dbReference type="STRING" id="391937.NA2_12923"/>
<proteinExistence type="predicted"/>
<evidence type="ECO:0000313" key="4">
    <source>
        <dbReference type="Proteomes" id="UP000006786"/>
    </source>
</evidence>
<dbReference type="eggNOG" id="ENOG502Z7XI">
    <property type="taxonomic scope" value="Bacteria"/>
</dbReference>